<feature type="region of interest" description="Disordered" evidence="1">
    <location>
        <begin position="1"/>
        <end position="52"/>
    </location>
</feature>
<protein>
    <submittedName>
        <fullName evidence="2">Uncharacterized protein</fullName>
    </submittedName>
</protein>
<evidence type="ECO:0000256" key="1">
    <source>
        <dbReference type="SAM" id="MobiDB-lite"/>
    </source>
</evidence>
<dbReference type="GeneID" id="80005040"/>
<dbReference type="KEGG" id="vg:80005040"/>
<proteinExistence type="predicted"/>
<keyword evidence="3" id="KW-1185">Reference proteome</keyword>
<name>A0A649VM26_9CAUD</name>
<reference evidence="2 3" key="1">
    <citation type="submission" date="2019-10" db="EMBL/GenBank/DDBJ databases">
        <authorList>
            <person name="Abad L.A."/>
            <person name="AUll H.A."/>
            <person name="Garlena R.A."/>
            <person name="Russell D.A."/>
            <person name="Pope W.H."/>
            <person name="Jacobs-Sera D."/>
            <person name="Hatfull G.F."/>
        </authorList>
    </citation>
    <scope>NUCLEOTIDE SEQUENCE [LARGE SCALE GENOMIC DNA]</scope>
</reference>
<dbReference type="EMBL" id="MN586020">
    <property type="protein sequence ID" value="QGJ92753.1"/>
    <property type="molecule type" value="Genomic_DNA"/>
</dbReference>
<evidence type="ECO:0000313" key="3">
    <source>
        <dbReference type="Proteomes" id="UP000425388"/>
    </source>
</evidence>
<gene>
    <name evidence="2" type="primary">83</name>
    <name evidence="2" type="ORF">PBI_MEGAN_83</name>
</gene>
<evidence type="ECO:0000313" key="2">
    <source>
        <dbReference type="EMBL" id="QGJ92753.1"/>
    </source>
</evidence>
<sequence length="172" mass="20362">MSASQFRDPAAAARWAARRRETGRGSGKSIRKGHDTWPPPVRDSREEEPPYAEVEQTSRWGWRIRILHGWMQWGPEGVAFSHVGTREGAERRARRLLATYTRRYERERQAKIEKRRVHLVSPEDFQRGVEQARETERALADLRDPDGAWERDFAALDMSTSRRWLRRLRRTR</sequence>
<organism evidence="2 3">
    <name type="scientific">Microbacterium phage Megan</name>
    <dbReference type="NCBI Taxonomy" id="2656551"/>
    <lineage>
        <taxon>Viruses</taxon>
        <taxon>Duplodnaviria</taxon>
        <taxon>Heunggongvirae</taxon>
        <taxon>Uroviricota</taxon>
        <taxon>Caudoviricetes</taxon>
        <taxon>Hodgkinviridae</taxon>
        <taxon>Meganvirus</taxon>
        <taxon>Meganvirus megan</taxon>
    </lineage>
</organism>
<accession>A0A649VM26</accession>
<dbReference type="RefSeq" id="YP_010751374.1">
    <property type="nucleotide sequence ID" value="NC_073368.1"/>
</dbReference>
<dbReference type="Proteomes" id="UP000425388">
    <property type="component" value="Segment"/>
</dbReference>